<evidence type="ECO:0008006" key="3">
    <source>
        <dbReference type="Google" id="ProtNLM"/>
    </source>
</evidence>
<proteinExistence type="predicted"/>
<name>A0ABV0SMS7_9TELE</name>
<evidence type="ECO:0000313" key="2">
    <source>
        <dbReference type="Proteomes" id="UP001482620"/>
    </source>
</evidence>
<dbReference type="EMBL" id="JAHRIQ010002042">
    <property type="protein sequence ID" value="MEQ2221868.1"/>
    <property type="molecule type" value="Genomic_DNA"/>
</dbReference>
<accession>A0ABV0SMS7</accession>
<reference evidence="1 2" key="1">
    <citation type="submission" date="2021-06" db="EMBL/GenBank/DDBJ databases">
        <authorList>
            <person name="Palmer J.M."/>
        </authorList>
    </citation>
    <scope>NUCLEOTIDE SEQUENCE [LARGE SCALE GENOMIC DNA]</scope>
    <source>
        <strain evidence="2">if_2019</strain>
        <tissue evidence="1">Muscle</tissue>
    </source>
</reference>
<organism evidence="1 2">
    <name type="scientific">Ilyodon furcidens</name>
    <name type="common">goldbreast splitfin</name>
    <dbReference type="NCBI Taxonomy" id="33524"/>
    <lineage>
        <taxon>Eukaryota</taxon>
        <taxon>Metazoa</taxon>
        <taxon>Chordata</taxon>
        <taxon>Craniata</taxon>
        <taxon>Vertebrata</taxon>
        <taxon>Euteleostomi</taxon>
        <taxon>Actinopterygii</taxon>
        <taxon>Neopterygii</taxon>
        <taxon>Teleostei</taxon>
        <taxon>Neoteleostei</taxon>
        <taxon>Acanthomorphata</taxon>
        <taxon>Ovalentaria</taxon>
        <taxon>Atherinomorphae</taxon>
        <taxon>Cyprinodontiformes</taxon>
        <taxon>Goodeidae</taxon>
        <taxon>Ilyodon</taxon>
    </lineage>
</organism>
<evidence type="ECO:0000313" key="1">
    <source>
        <dbReference type="EMBL" id="MEQ2221868.1"/>
    </source>
</evidence>
<protein>
    <recommendedName>
        <fullName evidence="3">Secreted protein</fullName>
    </recommendedName>
</protein>
<sequence length="105" mass="11792">MYFHPSVVCTCLCLQGHSDWYRSLAVTEREAGHTLDRSPVHHRATQRHTGQTTIHTLTPKGSLERPIDPTVLFADCGRKLEYLGRTHACTGRTCKLHAERRPAGS</sequence>
<gene>
    <name evidence="1" type="ORF">ILYODFUR_020044</name>
</gene>
<comment type="caution">
    <text evidence="1">The sequence shown here is derived from an EMBL/GenBank/DDBJ whole genome shotgun (WGS) entry which is preliminary data.</text>
</comment>
<dbReference type="Proteomes" id="UP001482620">
    <property type="component" value="Unassembled WGS sequence"/>
</dbReference>
<keyword evidence="2" id="KW-1185">Reference proteome</keyword>